<feature type="compositionally biased region" description="Polar residues" evidence="1">
    <location>
        <begin position="1"/>
        <end position="11"/>
    </location>
</feature>
<protein>
    <submittedName>
        <fullName evidence="2">Uncharacterized protein</fullName>
    </submittedName>
</protein>
<name>A0A6V7JSH3_9HYME</name>
<feature type="region of interest" description="Disordered" evidence="1">
    <location>
        <begin position="51"/>
        <end position="91"/>
    </location>
</feature>
<evidence type="ECO:0000256" key="1">
    <source>
        <dbReference type="SAM" id="MobiDB-lite"/>
    </source>
</evidence>
<feature type="region of interest" description="Disordered" evidence="1">
    <location>
        <begin position="1"/>
        <end position="26"/>
    </location>
</feature>
<dbReference type="AlphaFoldDB" id="A0A6V7JSH3"/>
<organism evidence="2">
    <name type="scientific">Bracon brevicornis</name>
    <dbReference type="NCBI Taxonomy" id="1563983"/>
    <lineage>
        <taxon>Eukaryota</taxon>
        <taxon>Metazoa</taxon>
        <taxon>Ecdysozoa</taxon>
        <taxon>Arthropoda</taxon>
        <taxon>Hexapoda</taxon>
        <taxon>Insecta</taxon>
        <taxon>Pterygota</taxon>
        <taxon>Neoptera</taxon>
        <taxon>Endopterygota</taxon>
        <taxon>Hymenoptera</taxon>
        <taxon>Apocrita</taxon>
        <taxon>Ichneumonoidea</taxon>
        <taxon>Braconidae</taxon>
        <taxon>Braconinae</taxon>
        <taxon>Bracon</taxon>
    </lineage>
</organism>
<feature type="compositionally biased region" description="Basic residues" evidence="1">
    <location>
        <begin position="64"/>
        <end position="83"/>
    </location>
</feature>
<sequence>MECVQRGTSFLGSGDRTEGGVQANDEGCEKGILRRAASPAGGGPLVLVVTDKKMRRKRNEEGARKKKKKKKKNKEKHTKRRGVQRTIPLAG</sequence>
<gene>
    <name evidence="2" type="ORF">BBRV_LOCUS56612</name>
</gene>
<accession>A0A6V7JSH3</accession>
<reference evidence="2" key="1">
    <citation type="submission" date="2020-07" db="EMBL/GenBank/DDBJ databases">
        <authorList>
            <person name="Ferguson B K."/>
        </authorList>
    </citation>
    <scope>NUCLEOTIDE SEQUENCE</scope>
    <source>
        <strain evidence="2">L06</strain>
    </source>
</reference>
<dbReference type="EMBL" id="CADCXW020000018">
    <property type="protein sequence ID" value="CAD1553189.1"/>
    <property type="molecule type" value="Genomic_DNA"/>
</dbReference>
<evidence type="ECO:0000313" key="2">
    <source>
        <dbReference type="EMBL" id="CAD1553189.1"/>
    </source>
</evidence>
<proteinExistence type="predicted"/>